<name>A0ACC2K465_PERAE</name>
<reference evidence="1 2" key="1">
    <citation type="journal article" date="2022" name="Hortic Res">
        <title>A haplotype resolved chromosomal level avocado genome allows analysis of novel avocado genes.</title>
        <authorList>
            <person name="Nath O."/>
            <person name="Fletcher S.J."/>
            <person name="Hayward A."/>
            <person name="Shaw L.M."/>
            <person name="Masouleh A.K."/>
            <person name="Furtado A."/>
            <person name="Henry R.J."/>
            <person name="Mitter N."/>
        </authorList>
    </citation>
    <scope>NUCLEOTIDE SEQUENCE [LARGE SCALE GENOMIC DNA]</scope>
    <source>
        <strain evidence="2">cv. Hass</strain>
    </source>
</reference>
<dbReference type="Proteomes" id="UP001234297">
    <property type="component" value="Chromosome 12"/>
</dbReference>
<sequence length="80" mass="9547">MSEAAEDDEGVKLEMRKSLDFWHWMMLLKVQRVWVSSFVQTQRGNEKVEDNMFNEMPLREREGGEEKNKEGRRGSMNPNR</sequence>
<comment type="caution">
    <text evidence="1">The sequence shown here is derived from an EMBL/GenBank/DDBJ whole genome shotgun (WGS) entry which is preliminary data.</text>
</comment>
<organism evidence="1 2">
    <name type="scientific">Persea americana</name>
    <name type="common">Avocado</name>
    <dbReference type="NCBI Taxonomy" id="3435"/>
    <lineage>
        <taxon>Eukaryota</taxon>
        <taxon>Viridiplantae</taxon>
        <taxon>Streptophyta</taxon>
        <taxon>Embryophyta</taxon>
        <taxon>Tracheophyta</taxon>
        <taxon>Spermatophyta</taxon>
        <taxon>Magnoliopsida</taxon>
        <taxon>Magnoliidae</taxon>
        <taxon>Laurales</taxon>
        <taxon>Lauraceae</taxon>
        <taxon>Persea</taxon>
    </lineage>
</organism>
<gene>
    <name evidence="1" type="ORF">MRB53_035258</name>
</gene>
<accession>A0ACC2K465</accession>
<dbReference type="EMBL" id="CM056820">
    <property type="protein sequence ID" value="KAJ8615886.1"/>
    <property type="molecule type" value="Genomic_DNA"/>
</dbReference>
<evidence type="ECO:0000313" key="1">
    <source>
        <dbReference type="EMBL" id="KAJ8615886.1"/>
    </source>
</evidence>
<proteinExistence type="predicted"/>
<keyword evidence="2" id="KW-1185">Reference proteome</keyword>
<evidence type="ECO:0000313" key="2">
    <source>
        <dbReference type="Proteomes" id="UP001234297"/>
    </source>
</evidence>
<protein>
    <submittedName>
        <fullName evidence="1">Uncharacterized protein</fullName>
    </submittedName>
</protein>